<evidence type="ECO:0000313" key="1">
    <source>
        <dbReference type="EMBL" id="KAH7930945.1"/>
    </source>
</evidence>
<comment type="caution">
    <text evidence="1">The sequence shown here is derived from an EMBL/GenBank/DDBJ whole genome shotgun (WGS) entry which is preliminary data.</text>
</comment>
<sequence>MASTFFTWIRSPAARDYFFSTHFWGPVANWGLPLAALADLSKDEEVISGTMTSALAMYSMVFMRFAWRVQPRNYLLFACHATNATAQSIQDFRFVNYWYRGGREQKYGLAGPPDAAGQAVKGPVTEAIEASREEAKKVADAK</sequence>
<proteinExistence type="predicted"/>
<protein>
    <submittedName>
        <fullName evidence="1">UPF0041-domain-containing protein</fullName>
    </submittedName>
</protein>
<keyword evidence="2" id="KW-1185">Reference proteome</keyword>
<dbReference type="EMBL" id="MU266328">
    <property type="protein sequence ID" value="KAH7930945.1"/>
    <property type="molecule type" value="Genomic_DNA"/>
</dbReference>
<organism evidence="1 2">
    <name type="scientific">Leucogyrophana mollusca</name>
    <dbReference type="NCBI Taxonomy" id="85980"/>
    <lineage>
        <taxon>Eukaryota</taxon>
        <taxon>Fungi</taxon>
        <taxon>Dikarya</taxon>
        <taxon>Basidiomycota</taxon>
        <taxon>Agaricomycotina</taxon>
        <taxon>Agaricomycetes</taxon>
        <taxon>Agaricomycetidae</taxon>
        <taxon>Boletales</taxon>
        <taxon>Boletales incertae sedis</taxon>
        <taxon>Leucogyrophana</taxon>
    </lineage>
</organism>
<dbReference type="Proteomes" id="UP000790709">
    <property type="component" value="Unassembled WGS sequence"/>
</dbReference>
<name>A0ACB8BZ11_9AGAM</name>
<reference evidence="1" key="1">
    <citation type="journal article" date="2021" name="New Phytol.">
        <title>Evolutionary innovations through gain and loss of genes in the ectomycorrhizal Boletales.</title>
        <authorList>
            <person name="Wu G."/>
            <person name="Miyauchi S."/>
            <person name="Morin E."/>
            <person name="Kuo A."/>
            <person name="Drula E."/>
            <person name="Varga T."/>
            <person name="Kohler A."/>
            <person name="Feng B."/>
            <person name="Cao Y."/>
            <person name="Lipzen A."/>
            <person name="Daum C."/>
            <person name="Hundley H."/>
            <person name="Pangilinan J."/>
            <person name="Johnson J."/>
            <person name="Barry K."/>
            <person name="LaButti K."/>
            <person name="Ng V."/>
            <person name="Ahrendt S."/>
            <person name="Min B."/>
            <person name="Choi I.G."/>
            <person name="Park H."/>
            <person name="Plett J.M."/>
            <person name="Magnuson J."/>
            <person name="Spatafora J.W."/>
            <person name="Nagy L.G."/>
            <person name="Henrissat B."/>
            <person name="Grigoriev I.V."/>
            <person name="Yang Z.L."/>
            <person name="Xu J."/>
            <person name="Martin F.M."/>
        </authorList>
    </citation>
    <scope>NUCLEOTIDE SEQUENCE</scope>
    <source>
        <strain evidence="1">KUC20120723A-06</strain>
    </source>
</reference>
<accession>A0ACB8BZ11</accession>
<evidence type="ECO:0000313" key="2">
    <source>
        <dbReference type="Proteomes" id="UP000790709"/>
    </source>
</evidence>
<gene>
    <name evidence="1" type="ORF">BV22DRAFT_1108843</name>
</gene>